<dbReference type="PANTHER" id="PTHR43003">
    <property type="entry name" value="DNA-3-METHYLADENINE GLYCOSYLASE"/>
    <property type="match status" value="1"/>
</dbReference>
<comment type="catalytic activity">
    <reaction evidence="1">
        <text>Hydrolysis of alkylated DNA, releasing 3-methyladenine, 3-methylguanine, 7-methylguanine and 7-methyladenine.</text>
        <dbReference type="EC" id="3.2.2.21"/>
    </reaction>
</comment>
<dbReference type="SUPFAM" id="SSF48150">
    <property type="entry name" value="DNA-glycosylase"/>
    <property type="match status" value="1"/>
</dbReference>
<evidence type="ECO:0000259" key="5">
    <source>
        <dbReference type="SMART" id="SM00478"/>
    </source>
</evidence>
<dbReference type="Gene3D" id="1.10.340.30">
    <property type="entry name" value="Hypothetical protein, domain 2"/>
    <property type="match status" value="1"/>
</dbReference>
<dbReference type="Pfam" id="PF00730">
    <property type="entry name" value="HhH-GPD"/>
    <property type="match status" value="1"/>
</dbReference>
<evidence type="ECO:0000256" key="3">
    <source>
        <dbReference type="ARBA" id="ARBA00022763"/>
    </source>
</evidence>
<keyword evidence="3" id="KW-0227">DNA damage</keyword>
<dbReference type="Proteomes" id="UP000885779">
    <property type="component" value="Unassembled WGS sequence"/>
</dbReference>
<evidence type="ECO:0000256" key="4">
    <source>
        <dbReference type="ARBA" id="ARBA00023204"/>
    </source>
</evidence>
<dbReference type="GO" id="GO:0005737">
    <property type="term" value="C:cytoplasm"/>
    <property type="evidence" value="ECO:0007669"/>
    <property type="project" value="TreeGrafter"/>
</dbReference>
<comment type="caution">
    <text evidence="6">The sequence shown here is derived from an EMBL/GenBank/DDBJ whole genome shotgun (WGS) entry which is preliminary data.</text>
</comment>
<dbReference type="GO" id="GO:0032993">
    <property type="term" value="C:protein-DNA complex"/>
    <property type="evidence" value="ECO:0007669"/>
    <property type="project" value="TreeGrafter"/>
</dbReference>
<dbReference type="InterPro" id="IPR011257">
    <property type="entry name" value="DNA_glycosylase"/>
</dbReference>
<gene>
    <name evidence="6" type="ORF">ENK44_03315</name>
</gene>
<dbReference type="GO" id="GO:0032131">
    <property type="term" value="F:alkylated DNA binding"/>
    <property type="evidence" value="ECO:0007669"/>
    <property type="project" value="TreeGrafter"/>
</dbReference>
<dbReference type="EC" id="3.2.2.21" evidence="2"/>
<evidence type="ECO:0000313" key="6">
    <source>
        <dbReference type="EMBL" id="HGY54709.1"/>
    </source>
</evidence>
<dbReference type="InterPro" id="IPR051912">
    <property type="entry name" value="Alkylbase_DNA_Glycosylase/TA"/>
</dbReference>
<dbReference type="CDD" id="cd00056">
    <property type="entry name" value="ENDO3c"/>
    <property type="match status" value="1"/>
</dbReference>
<reference evidence="6" key="1">
    <citation type="journal article" date="2020" name="mSystems">
        <title>Genome- and Community-Level Interaction Insights into Carbon Utilization and Element Cycling Functions of Hydrothermarchaeota in Hydrothermal Sediment.</title>
        <authorList>
            <person name="Zhou Z."/>
            <person name="Liu Y."/>
            <person name="Xu W."/>
            <person name="Pan J."/>
            <person name="Luo Z.H."/>
            <person name="Li M."/>
        </authorList>
    </citation>
    <scope>NUCLEOTIDE SEQUENCE [LARGE SCALE GENOMIC DNA]</scope>
    <source>
        <strain evidence="6">HyVt-577</strain>
    </source>
</reference>
<dbReference type="InterPro" id="IPR003265">
    <property type="entry name" value="HhH-GPD_domain"/>
</dbReference>
<dbReference type="PANTHER" id="PTHR43003:SF5">
    <property type="entry name" value="DNA-3-METHYLADENINE GLYCOSYLASE"/>
    <property type="match status" value="1"/>
</dbReference>
<dbReference type="SMART" id="SM00478">
    <property type="entry name" value="ENDO3c"/>
    <property type="match status" value="1"/>
</dbReference>
<proteinExistence type="predicted"/>
<keyword evidence="4" id="KW-0234">DNA repair</keyword>
<dbReference type="AlphaFoldDB" id="A0A7V4WTX2"/>
<feature type="domain" description="HhH-GPD" evidence="5">
    <location>
        <begin position="51"/>
        <end position="203"/>
    </location>
</feature>
<evidence type="ECO:0000256" key="2">
    <source>
        <dbReference type="ARBA" id="ARBA00012000"/>
    </source>
</evidence>
<dbReference type="GO" id="GO:0006285">
    <property type="term" value="P:base-excision repair, AP site formation"/>
    <property type="evidence" value="ECO:0007669"/>
    <property type="project" value="TreeGrafter"/>
</dbReference>
<organism evidence="6">
    <name type="scientific">Caldithrix abyssi</name>
    <dbReference type="NCBI Taxonomy" id="187145"/>
    <lineage>
        <taxon>Bacteria</taxon>
        <taxon>Pseudomonadati</taxon>
        <taxon>Calditrichota</taxon>
        <taxon>Calditrichia</taxon>
        <taxon>Calditrichales</taxon>
        <taxon>Calditrichaceae</taxon>
        <taxon>Caldithrix</taxon>
    </lineage>
</organism>
<dbReference type="GO" id="GO:0043916">
    <property type="term" value="F:DNA-7-methylguanine glycosylase activity"/>
    <property type="evidence" value="ECO:0007669"/>
    <property type="project" value="TreeGrafter"/>
</dbReference>
<dbReference type="EMBL" id="DRQG01000027">
    <property type="protein sequence ID" value="HGY54709.1"/>
    <property type="molecule type" value="Genomic_DNA"/>
</dbReference>
<protein>
    <recommendedName>
        <fullName evidence="2">DNA-3-methyladenine glycosylase II</fullName>
        <ecNumber evidence="2">3.2.2.21</ecNumber>
    </recommendedName>
</protein>
<name>A0A7V4WTX2_CALAY</name>
<dbReference type="Gene3D" id="1.10.1670.40">
    <property type="match status" value="1"/>
</dbReference>
<accession>A0A7V4WTX2</accession>
<evidence type="ECO:0000256" key="1">
    <source>
        <dbReference type="ARBA" id="ARBA00000086"/>
    </source>
</evidence>
<dbReference type="GO" id="GO:0008725">
    <property type="term" value="F:DNA-3-methyladenine glycosylase activity"/>
    <property type="evidence" value="ECO:0007669"/>
    <property type="project" value="TreeGrafter"/>
</dbReference>
<sequence>MQKSLTTEFLFEAVHYLAGIDPDLERIYKKYGPPPLWQRENGFATLLSIIIEQQVSLASAKATIRRLKERLPYITPQNFLQLDENDLQAIGFSRQKIRYGRSLAESVLNGQPDFEALTRMDDQQVSKTLTALKGIGPWSAHIFMMEALLRPDIWPADDLALVKAVQKVKGLREKPNLRDMHRIAEPWRPWRAVAARMLWWAYIEADESVVPF</sequence>
<dbReference type="GO" id="GO:0006307">
    <property type="term" value="P:DNA alkylation repair"/>
    <property type="evidence" value="ECO:0007669"/>
    <property type="project" value="TreeGrafter"/>
</dbReference>